<protein>
    <submittedName>
        <fullName evidence="1">Uncharacterized protein</fullName>
    </submittedName>
</protein>
<comment type="caution">
    <text evidence="1">The sequence shown here is derived from an EMBL/GenBank/DDBJ whole genome shotgun (WGS) entry which is preliminary data.</text>
</comment>
<gene>
    <name evidence="1" type="ORF">DPEC_G00305610</name>
</gene>
<sequence>MSQSSSKQTAVPGSVEEKESLQAKPKSPPSLPDYRTLAICSIICGLSCIGIFSLINSAKVKHARTLLDPEKAQTYSKKAKKFGIISIVVWVTILILTPILLVFLSYIVTLID</sequence>
<evidence type="ECO:0000313" key="2">
    <source>
        <dbReference type="Proteomes" id="UP001157502"/>
    </source>
</evidence>
<dbReference type="EMBL" id="CM055756">
    <property type="protein sequence ID" value="KAJ7989541.1"/>
    <property type="molecule type" value="Genomic_DNA"/>
</dbReference>
<keyword evidence="2" id="KW-1185">Reference proteome</keyword>
<reference evidence="1" key="1">
    <citation type="submission" date="2021-05" db="EMBL/GenBank/DDBJ databases">
        <authorList>
            <person name="Pan Q."/>
            <person name="Jouanno E."/>
            <person name="Zahm M."/>
            <person name="Klopp C."/>
            <person name="Cabau C."/>
            <person name="Louis A."/>
            <person name="Berthelot C."/>
            <person name="Parey E."/>
            <person name="Roest Crollius H."/>
            <person name="Montfort J."/>
            <person name="Robinson-Rechavi M."/>
            <person name="Bouchez O."/>
            <person name="Lampietro C."/>
            <person name="Lopez Roques C."/>
            <person name="Donnadieu C."/>
            <person name="Postlethwait J."/>
            <person name="Bobe J."/>
            <person name="Dillon D."/>
            <person name="Chandos A."/>
            <person name="von Hippel F."/>
            <person name="Guiguen Y."/>
        </authorList>
    </citation>
    <scope>NUCLEOTIDE SEQUENCE</scope>
    <source>
        <strain evidence="1">YG-Jan2019</strain>
    </source>
</reference>
<dbReference type="Proteomes" id="UP001157502">
    <property type="component" value="Chromosome 29"/>
</dbReference>
<name>A0ACC2FDU5_DALPE</name>
<proteinExistence type="predicted"/>
<evidence type="ECO:0000313" key="1">
    <source>
        <dbReference type="EMBL" id="KAJ7989541.1"/>
    </source>
</evidence>
<accession>A0ACC2FDU5</accession>
<organism evidence="1 2">
    <name type="scientific">Dallia pectoralis</name>
    <name type="common">Alaska blackfish</name>
    <dbReference type="NCBI Taxonomy" id="75939"/>
    <lineage>
        <taxon>Eukaryota</taxon>
        <taxon>Metazoa</taxon>
        <taxon>Chordata</taxon>
        <taxon>Craniata</taxon>
        <taxon>Vertebrata</taxon>
        <taxon>Euteleostomi</taxon>
        <taxon>Actinopterygii</taxon>
        <taxon>Neopterygii</taxon>
        <taxon>Teleostei</taxon>
        <taxon>Protacanthopterygii</taxon>
        <taxon>Esociformes</taxon>
        <taxon>Umbridae</taxon>
        <taxon>Dallia</taxon>
    </lineage>
</organism>